<evidence type="ECO:0000256" key="9">
    <source>
        <dbReference type="SAM" id="MobiDB-lite"/>
    </source>
</evidence>
<dbReference type="Gene3D" id="1.20.5.420">
    <property type="entry name" value="Immunoglobulin FC, subunit C"/>
    <property type="match status" value="1"/>
</dbReference>
<dbReference type="GO" id="GO:0015031">
    <property type="term" value="P:protein transport"/>
    <property type="evidence" value="ECO:0007669"/>
    <property type="project" value="UniProtKB-KW"/>
</dbReference>
<evidence type="ECO:0000256" key="6">
    <source>
        <dbReference type="ARBA" id="ARBA00022753"/>
    </source>
</evidence>
<sequence>MAAHVPAGLKAPEISQFAMRAAQLEKFKPVISYWLEYCMVNQILDKGLHTNDDECMAYTTGLMDKLERTKAEHPDEAAIHDDMAAKAYVEQFAMDTFQRADNAVRANKVSAQTADTFRASATFLDLLSVFGPIEAEFQAKSKYAKYHAVRIAKAIKAGEDPNLSNPAREPSPEQEAPPLDPSDPEVQDINNAASLQPSVEDAPDSIMASPHFTPTAPPEVPSIQPPSGPPAPPTNVEVSPLEPSPNGNSRTNSVGGGYFPQVPTFTSEQSAPRLPTAPEIEMGNTDQNIDPTNFYNVPSPSNHTPTAPTPQAQPPILPQPSAHTPQLQPPVLPQPPIAMPQVPSTYAAPVAPTHQGPYRTDDEAVLNAQKHAKWAISALNFEDVNTAVDELRIALQSLGAA</sequence>
<evidence type="ECO:0000256" key="5">
    <source>
        <dbReference type="ARBA" id="ARBA00022490"/>
    </source>
</evidence>
<keyword evidence="5" id="KW-0963">Cytoplasm</keyword>
<reference evidence="12" key="1">
    <citation type="journal article" date="2020" name="Stud. Mycol.">
        <title>101 Dothideomycetes genomes: a test case for predicting lifestyles and emergence of pathogens.</title>
        <authorList>
            <person name="Haridas S."/>
            <person name="Albert R."/>
            <person name="Binder M."/>
            <person name="Bloem J."/>
            <person name="Labutti K."/>
            <person name="Salamov A."/>
            <person name="Andreopoulos B."/>
            <person name="Baker S."/>
            <person name="Barry K."/>
            <person name="Bills G."/>
            <person name="Bluhm B."/>
            <person name="Cannon C."/>
            <person name="Castanera R."/>
            <person name="Culley D."/>
            <person name="Daum C."/>
            <person name="Ezra D."/>
            <person name="Gonzalez J."/>
            <person name="Henrissat B."/>
            <person name="Kuo A."/>
            <person name="Liang C."/>
            <person name="Lipzen A."/>
            <person name="Lutzoni F."/>
            <person name="Magnuson J."/>
            <person name="Mondo S."/>
            <person name="Nolan M."/>
            <person name="Ohm R."/>
            <person name="Pangilinan J."/>
            <person name="Park H.-J."/>
            <person name="Ramirez L."/>
            <person name="Alfaro M."/>
            <person name="Sun H."/>
            <person name="Tritt A."/>
            <person name="Yoshinaga Y."/>
            <person name="Zwiers L.-H."/>
            <person name="Turgeon B."/>
            <person name="Goodwin S."/>
            <person name="Spatafora J."/>
            <person name="Crous P."/>
            <person name="Grigoriev I."/>
        </authorList>
    </citation>
    <scope>NUCLEOTIDE SEQUENCE</scope>
    <source>
        <strain evidence="12">CBS 133067</strain>
    </source>
</reference>
<evidence type="ECO:0000256" key="7">
    <source>
        <dbReference type="ARBA" id="ARBA00022927"/>
    </source>
</evidence>
<dbReference type="Proteomes" id="UP000799772">
    <property type="component" value="Unassembled WGS sequence"/>
</dbReference>
<dbReference type="InterPro" id="IPR041212">
    <property type="entry name" value="Vta1_C"/>
</dbReference>
<dbReference type="EMBL" id="ML978129">
    <property type="protein sequence ID" value="KAF2096632.1"/>
    <property type="molecule type" value="Genomic_DNA"/>
</dbReference>
<evidence type="ECO:0000256" key="8">
    <source>
        <dbReference type="ARBA" id="ARBA00023136"/>
    </source>
</evidence>
<dbReference type="Gene3D" id="1.25.40.270">
    <property type="entry name" value="Vacuolar protein sorting-associated protein vta1"/>
    <property type="match status" value="1"/>
</dbReference>
<feature type="domain" description="Vta1/callose synthase N-terminal" evidence="10">
    <location>
        <begin position="14"/>
        <end position="156"/>
    </location>
</feature>
<evidence type="ECO:0000256" key="3">
    <source>
        <dbReference type="ARBA" id="ARBA00007895"/>
    </source>
</evidence>
<dbReference type="GO" id="GO:0005771">
    <property type="term" value="C:multivesicular body"/>
    <property type="evidence" value="ECO:0007669"/>
    <property type="project" value="TreeGrafter"/>
</dbReference>
<feature type="compositionally biased region" description="Pro residues" evidence="9">
    <location>
        <begin position="307"/>
        <end position="318"/>
    </location>
</feature>
<evidence type="ECO:0000259" key="10">
    <source>
        <dbReference type="Pfam" id="PF04652"/>
    </source>
</evidence>
<keyword evidence="7" id="KW-0653">Protein transport</keyword>
<dbReference type="InterPro" id="IPR039431">
    <property type="entry name" value="Vta1/CALS_N"/>
</dbReference>
<dbReference type="PANTHER" id="PTHR46009">
    <property type="entry name" value="VACUOLAR PROTEIN SORTING-ASSOCIATED PROTEIN VTA1 HOMOLOG"/>
    <property type="match status" value="1"/>
</dbReference>
<comment type="caution">
    <text evidence="12">The sequence shown here is derived from an EMBL/GenBank/DDBJ whole genome shotgun (WGS) entry which is preliminary data.</text>
</comment>
<keyword evidence="13" id="KW-1185">Reference proteome</keyword>
<dbReference type="OrthoDB" id="391137at2759"/>
<evidence type="ECO:0000259" key="11">
    <source>
        <dbReference type="Pfam" id="PF18097"/>
    </source>
</evidence>
<dbReference type="AlphaFoldDB" id="A0A9P4IDM9"/>
<evidence type="ECO:0000313" key="12">
    <source>
        <dbReference type="EMBL" id="KAF2096632.1"/>
    </source>
</evidence>
<feature type="compositionally biased region" description="Polar residues" evidence="9">
    <location>
        <begin position="188"/>
        <end position="197"/>
    </location>
</feature>
<evidence type="ECO:0000256" key="4">
    <source>
        <dbReference type="ARBA" id="ARBA00022448"/>
    </source>
</evidence>
<protein>
    <submittedName>
        <fullName evidence="12">DUF605-domain-containing protein</fullName>
    </submittedName>
</protein>
<feature type="domain" description="Vta1 C-terminal" evidence="11">
    <location>
        <begin position="366"/>
        <end position="398"/>
    </location>
</feature>
<comment type="similarity">
    <text evidence="3">Belongs to the VTA1 family.</text>
</comment>
<dbReference type="Pfam" id="PF04652">
    <property type="entry name" value="Vta1"/>
    <property type="match status" value="1"/>
</dbReference>
<dbReference type="Pfam" id="PF18097">
    <property type="entry name" value="Vta1_C"/>
    <property type="match status" value="1"/>
</dbReference>
<accession>A0A9P4IDM9</accession>
<dbReference type="PANTHER" id="PTHR46009:SF1">
    <property type="entry name" value="VACUOLAR PROTEIN SORTING-ASSOCIATED PROTEIN VTA1 HOMOLOG"/>
    <property type="match status" value="1"/>
</dbReference>
<name>A0A9P4IDM9_9PEZI</name>
<evidence type="ECO:0000256" key="1">
    <source>
        <dbReference type="ARBA" id="ARBA00004481"/>
    </source>
</evidence>
<organism evidence="12 13">
    <name type="scientific">Rhizodiscina lignyota</name>
    <dbReference type="NCBI Taxonomy" id="1504668"/>
    <lineage>
        <taxon>Eukaryota</taxon>
        <taxon>Fungi</taxon>
        <taxon>Dikarya</taxon>
        <taxon>Ascomycota</taxon>
        <taxon>Pezizomycotina</taxon>
        <taxon>Dothideomycetes</taxon>
        <taxon>Pleosporomycetidae</taxon>
        <taxon>Aulographales</taxon>
        <taxon>Rhizodiscinaceae</taxon>
        <taxon>Rhizodiscina</taxon>
    </lineage>
</organism>
<evidence type="ECO:0000313" key="13">
    <source>
        <dbReference type="Proteomes" id="UP000799772"/>
    </source>
</evidence>
<keyword evidence="8" id="KW-0472">Membrane</keyword>
<evidence type="ECO:0000256" key="2">
    <source>
        <dbReference type="ARBA" id="ARBA00004496"/>
    </source>
</evidence>
<feature type="compositionally biased region" description="Polar residues" evidence="9">
    <location>
        <begin position="284"/>
        <end position="303"/>
    </location>
</feature>
<dbReference type="InterPro" id="IPR044538">
    <property type="entry name" value="Vta1-like"/>
</dbReference>
<dbReference type="InterPro" id="IPR023175">
    <property type="entry name" value="Vta1/CALS_N_sf"/>
</dbReference>
<comment type="subcellular location">
    <subcellularLocation>
        <location evidence="2">Cytoplasm</location>
    </subcellularLocation>
    <subcellularLocation>
        <location evidence="1">Endosome membrane</location>
        <topology evidence="1">Peripheral membrane protein</topology>
    </subcellularLocation>
</comment>
<keyword evidence="4" id="KW-0813">Transport</keyword>
<dbReference type="GO" id="GO:0010008">
    <property type="term" value="C:endosome membrane"/>
    <property type="evidence" value="ECO:0007669"/>
    <property type="project" value="UniProtKB-SubCell"/>
</dbReference>
<keyword evidence="6" id="KW-0967">Endosome</keyword>
<feature type="compositionally biased region" description="Pro residues" evidence="9">
    <location>
        <begin position="215"/>
        <end position="233"/>
    </location>
</feature>
<proteinExistence type="inferred from homology"/>
<gene>
    <name evidence="12" type="ORF">NA57DRAFT_78232</name>
</gene>
<feature type="compositionally biased region" description="Pro residues" evidence="9">
    <location>
        <begin position="327"/>
        <end position="338"/>
    </location>
</feature>
<dbReference type="GO" id="GO:0032511">
    <property type="term" value="P:late endosome to vacuole transport via multivesicular body sorting pathway"/>
    <property type="evidence" value="ECO:0007669"/>
    <property type="project" value="InterPro"/>
</dbReference>
<feature type="region of interest" description="Disordered" evidence="9">
    <location>
        <begin position="159"/>
        <end position="359"/>
    </location>
</feature>